<dbReference type="EMBL" id="LBMM01011051">
    <property type="protein sequence ID" value="KMQ87060.1"/>
    <property type="molecule type" value="Genomic_DNA"/>
</dbReference>
<accession>A0A0J7N314</accession>
<dbReference type="Pfam" id="PF05380">
    <property type="entry name" value="Peptidase_A17"/>
    <property type="match status" value="1"/>
</dbReference>
<proteinExistence type="predicted"/>
<dbReference type="CDD" id="cd01644">
    <property type="entry name" value="RT_pepA17"/>
    <property type="match status" value="1"/>
</dbReference>
<evidence type="ECO:0000313" key="3">
    <source>
        <dbReference type="Proteomes" id="UP000036403"/>
    </source>
</evidence>
<dbReference type="PaxDb" id="67767-A0A0J7N314"/>
<comment type="caution">
    <text evidence="2">The sequence shown here is derived from an EMBL/GenBank/DDBJ whole genome shotgun (WGS) entry which is preliminary data.</text>
</comment>
<feature type="region of interest" description="Disordered" evidence="1">
    <location>
        <begin position="398"/>
        <end position="418"/>
    </location>
</feature>
<dbReference type="InterPro" id="IPR043502">
    <property type="entry name" value="DNA/RNA_pol_sf"/>
</dbReference>
<dbReference type="STRING" id="67767.A0A0J7N314"/>
<dbReference type="InterPro" id="IPR005312">
    <property type="entry name" value="DUF1759"/>
</dbReference>
<dbReference type="PANTHER" id="PTHR47331:SF5">
    <property type="entry name" value="RIBONUCLEASE H"/>
    <property type="match status" value="1"/>
</dbReference>
<organism evidence="2 3">
    <name type="scientific">Lasius niger</name>
    <name type="common">Black garden ant</name>
    <dbReference type="NCBI Taxonomy" id="67767"/>
    <lineage>
        <taxon>Eukaryota</taxon>
        <taxon>Metazoa</taxon>
        <taxon>Ecdysozoa</taxon>
        <taxon>Arthropoda</taxon>
        <taxon>Hexapoda</taxon>
        <taxon>Insecta</taxon>
        <taxon>Pterygota</taxon>
        <taxon>Neoptera</taxon>
        <taxon>Endopterygota</taxon>
        <taxon>Hymenoptera</taxon>
        <taxon>Apocrita</taxon>
        <taxon>Aculeata</taxon>
        <taxon>Formicoidea</taxon>
        <taxon>Formicidae</taxon>
        <taxon>Formicinae</taxon>
        <taxon>Lasius</taxon>
        <taxon>Lasius</taxon>
    </lineage>
</organism>
<evidence type="ECO:0000256" key="1">
    <source>
        <dbReference type="SAM" id="MobiDB-lite"/>
    </source>
</evidence>
<dbReference type="InterPro" id="IPR008042">
    <property type="entry name" value="Retrotrans_Pao"/>
</dbReference>
<dbReference type="Proteomes" id="UP000036403">
    <property type="component" value="Unassembled WGS sequence"/>
</dbReference>
<dbReference type="Pfam" id="PF03564">
    <property type="entry name" value="DUF1759"/>
    <property type="match status" value="1"/>
</dbReference>
<dbReference type="GO" id="GO:0071897">
    <property type="term" value="P:DNA biosynthetic process"/>
    <property type="evidence" value="ECO:0007669"/>
    <property type="project" value="UniProtKB-ARBA"/>
</dbReference>
<keyword evidence="3" id="KW-1185">Reference proteome</keyword>
<name>A0A0J7N314_LASNI</name>
<protein>
    <submittedName>
        <fullName evidence="2">Gag-pol polyprotein</fullName>
    </submittedName>
</protein>
<dbReference type="Gene3D" id="3.10.10.10">
    <property type="entry name" value="HIV Type 1 Reverse Transcriptase, subunit A, domain 1"/>
    <property type="match status" value="1"/>
</dbReference>
<sequence>MSTVAQVIEKQQHLYGLISRAYANAKKLIPEKYTRFAIETRLQTLEANWERFQLNHDKLACSLTDELRKHTYFAEDMYSLCEEAYYDSKANLMFDREPLLPQRDEANESFQSKTPTTGTGRSLPKISLPKFSGEYQDWPSFRDLFHSMVGSNRDISGVEKLHYLKTQTTGEAARYLANIPVTAENFSRAWEALTSRYENRRILITTYLDRIFELKPLTQKSSSDLKIVLSTVKESIGALQSLGAPTDHWDILIVYIVTRRLDSHTLEAWELERGTSNELASFKQLETFLEGRIRALESVQSRSSKPSTTNTKTNTKIKSAARTHAALVSNSKCSFCSSAHYIASCSEFAAKPLSERQDFVNKKSLCFNCLGSHRLSECRTVKRCRNCKGQHHTLLHRDVTPSAATTTSSSSSGSSNVASSGAAATPAIQSHHASVSFERPQVLLATACMTLIADHGKYLKIRALLDQGSEVSLIRESLVQLLRLPRGRASVPIISVGAQTVGSTRGIVSLRLRSLVDPEIEINVSAFILPRVTGRVPAQEVVTTSWPHLENLHLADPDFASPGSIDVILGADVYGSLLSGAIKRGPSNAPVAQETSFGWIVSGPAHSSTSSCPVSFALQSINDVNLHEELQRFWLQEEIAPSITHHLNPDDLECEQHFRDTHSRDSTGRYIVRLPFRLTHQSLGNSRLSALRSLERVHQRIRRDSSFGELYINFMTEYEELKQLATHSSESISPVYLPHHGVLRESSTTTKLRVVFNGSSRTSTGVTLNDCLHSGPKLQQDLDAVLLRWRTHEFVFAADIEKMYRQIVIHPEDRNFQRILWSPDGAPLDFQLCTVTYGLTCAPYLALRVIQQLASDEEQTFPQAAAILRKETYVDDILSGADSPQEAQRKASQLINLLTAGGFRLQKWASNEDSILSNISMTSEHSSSRPLPTEARTLGLDWHPANDVFKLHVSSSNSSLPLTKRNALSRVAQLFDPLGWLAPVTIVGKIFIQRLWKSQIGWNDPLPSDLANEWSTFNDGLIGVSELSIPRWIGTSSTTQGIEFHGFSDASQDALGAVLYIRTFHHYADAKVVLLTAKSKVAPVKRQTIPRLELSAAVLLARLLSRVRNLLDYHHVSAHLWTDSSVTLAWIKGHPSRWKEFVSNRVAAIQELVPDARWHHIAGVDNPADCLSRGISPHQLLHHHLWWHGPSWLQSPSVEWPSDTPILESTIDLEERPQTLVHVSMVSTPLSCWDLINRFSQLNRLLRITAWIMRAAAHFKGLKDPFSRSLTADEILKARIFWLKETQRTHLHKEMASFASADA</sequence>
<feature type="compositionally biased region" description="Low complexity" evidence="1">
    <location>
        <begin position="402"/>
        <end position="418"/>
    </location>
</feature>
<dbReference type="SUPFAM" id="SSF56672">
    <property type="entry name" value="DNA/RNA polymerases"/>
    <property type="match status" value="1"/>
</dbReference>
<gene>
    <name evidence="2" type="ORF">RF55_13771</name>
</gene>
<dbReference type="InterPro" id="IPR043128">
    <property type="entry name" value="Rev_trsase/Diguanyl_cyclase"/>
</dbReference>
<dbReference type="OrthoDB" id="7674978at2759"/>
<reference evidence="2 3" key="1">
    <citation type="submission" date="2015-04" db="EMBL/GenBank/DDBJ databases">
        <title>Lasius niger genome sequencing.</title>
        <authorList>
            <person name="Konorov E.A."/>
            <person name="Nikitin M.A."/>
            <person name="Kirill M.V."/>
            <person name="Chang P."/>
        </authorList>
    </citation>
    <scope>NUCLEOTIDE SEQUENCE [LARGE SCALE GENOMIC DNA]</scope>
    <source>
        <tissue evidence="2">Whole</tissue>
    </source>
</reference>
<evidence type="ECO:0000313" key="2">
    <source>
        <dbReference type="EMBL" id="KMQ87060.1"/>
    </source>
</evidence>
<dbReference type="PANTHER" id="PTHR47331">
    <property type="entry name" value="PHD-TYPE DOMAIN-CONTAINING PROTEIN"/>
    <property type="match status" value="1"/>
</dbReference>
<dbReference type="Gene3D" id="3.30.70.270">
    <property type="match status" value="1"/>
</dbReference>